<proteinExistence type="predicted"/>
<dbReference type="InterPro" id="IPR000944">
    <property type="entry name" value="Tscrpt_reg_Rrf2"/>
</dbReference>
<sequence>MELSSKLQYALLALLELASSYESGQPLQIQQIADAQNIPKRYLEQLLATLRRGGLIKSTRGVKGGYVLAREPRQITVLDALSCIEGQEALFPSVNATSETVDGKVIQGVWQDGLEALFKVLQEHSLADLCELRHQHLPIQLMYYI</sequence>
<protein>
    <submittedName>
        <fullName evidence="2">Rrf2 family transcriptional regulator</fullName>
    </submittedName>
</protein>
<gene>
    <name evidence="2" type="ORF">IQ247_24895</name>
</gene>
<name>A0A8J7JWP6_9CYAN</name>
<dbReference type="Pfam" id="PF02082">
    <property type="entry name" value="Rrf2"/>
    <property type="match status" value="1"/>
</dbReference>
<dbReference type="EMBL" id="JADEWL010000122">
    <property type="protein sequence ID" value="MBE9215860.1"/>
    <property type="molecule type" value="Genomic_DNA"/>
</dbReference>
<dbReference type="NCBIfam" id="TIGR00738">
    <property type="entry name" value="rrf2_super"/>
    <property type="match status" value="1"/>
</dbReference>
<dbReference type="GO" id="GO:0003677">
    <property type="term" value="F:DNA binding"/>
    <property type="evidence" value="ECO:0007669"/>
    <property type="project" value="UniProtKB-KW"/>
</dbReference>
<dbReference type="PANTHER" id="PTHR33221:SF5">
    <property type="entry name" value="HTH-TYPE TRANSCRIPTIONAL REGULATOR ISCR"/>
    <property type="match status" value="1"/>
</dbReference>
<organism evidence="2 3">
    <name type="scientific">Plectonema cf. radiosum LEGE 06105</name>
    <dbReference type="NCBI Taxonomy" id="945769"/>
    <lineage>
        <taxon>Bacteria</taxon>
        <taxon>Bacillati</taxon>
        <taxon>Cyanobacteriota</taxon>
        <taxon>Cyanophyceae</taxon>
        <taxon>Oscillatoriophycideae</taxon>
        <taxon>Oscillatoriales</taxon>
        <taxon>Microcoleaceae</taxon>
        <taxon>Plectonema</taxon>
    </lineage>
</organism>
<dbReference type="Proteomes" id="UP000620559">
    <property type="component" value="Unassembled WGS sequence"/>
</dbReference>
<keyword evidence="1" id="KW-0238">DNA-binding</keyword>
<accession>A0A8J7JWP6</accession>
<dbReference type="PANTHER" id="PTHR33221">
    <property type="entry name" value="WINGED HELIX-TURN-HELIX TRANSCRIPTIONAL REGULATOR, RRF2 FAMILY"/>
    <property type="match status" value="1"/>
</dbReference>
<dbReference type="InterPro" id="IPR036388">
    <property type="entry name" value="WH-like_DNA-bd_sf"/>
</dbReference>
<dbReference type="SUPFAM" id="SSF46785">
    <property type="entry name" value="Winged helix' DNA-binding domain"/>
    <property type="match status" value="1"/>
</dbReference>
<dbReference type="InterPro" id="IPR030489">
    <property type="entry name" value="TR_Rrf2-type_CS"/>
</dbReference>
<dbReference type="RefSeq" id="WP_193924114.1">
    <property type="nucleotide sequence ID" value="NZ_JADEWL010000122.1"/>
</dbReference>
<evidence type="ECO:0000313" key="3">
    <source>
        <dbReference type="Proteomes" id="UP000620559"/>
    </source>
</evidence>
<reference evidence="2" key="1">
    <citation type="submission" date="2020-10" db="EMBL/GenBank/DDBJ databases">
        <authorList>
            <person name="Castelo-Branco R."/>
            <person name="Eusebio N."/>
            <person name="Adriana R."/>
            <person name="Vieira A."/>
            <person name="Brugerolle De Fraissinette N."/>
            <person name="Rezende De Castro R."/>
            <person name="Schneider M.P."/>
            <person name="Vasconcelos V."/>
            <person name="Leao P.N."/>
        </authorList>
    </citation>
    <scope>NUCLEOTIDE SEQUENCE</scope>
    <source>
        <strain evidence="2">LEGE 06105</strain>
    </source>
</reference>
<dbReference type="GO" id="GO:0005829">
    <property type="term" value="C:cytosol"/>
    <property type="evidence" value="ECO:0007669"/>
    <property type="project" value="TreeGrafter"/>
</dbReference>
<dbReference type="GO" id="GO:0003700">
    <property type="term" value="F:DNA-binding transcription factor activity"/>
    <property type="evidence" value="ECO:0007669"/>
    <property type="project" value="TreeGrafter"/>
</dbReference>
<comment type="caution">
    <text evidence="2">The sequence shown here is derived from an EMBL/GenBank/DDBJ whole genome shotgun (WGS) entry which is preliminary data.</text>
</comment>
<dbReference type="PROSITE" id="PS01332">
    <property type="entry name" value="HTH_RRF2_1"/>
    <property type="match status" value="1"/>
</dbReference>
<dbReference type="PROSITE" id="PS51197">
    <property type="entry name" value="HTH_RRF2_2"/>
    <property type="match status" value="1"/>
</dbReference>
<dbReference type="Gene3D" id="1.10.10.10">
    <property type="entry name" value="Winged helix-like DNA-binding domain superfamily/Winged helix DNA-binding domain"/>
    <property type="match status" value="1"/>
</dbReference>
<evidence type="ECO:0000256" key="1">
    <source>
        <dbReference type="ARBA" id="ARBA00023125"/>
    </source>
</evidence>
<keyword evidence="3" id="KW-1185">Reference proteome</keyword>
<dbReference type="InterPro" id="IPR036390">
    <property type="entry name" value="WH_DNA-bd_sf"/>
</dbReference>
<evidence type="ECO:0000313" key="2">
    <source>
        <dbReference type="EMBL" id="MBE9215860.1"/>
    </source>
</evidence>
<dbReference type="AlphaFoldDB" id="A0A8J7JWP6"/>